<keyword evidence="1" id="KW-0645">Protease</keyword>
<protein>
    <recommendedName>
        <fullName evidence="3">Ubiquitin-like protease family profile domain-containing protein</fullName>
    </recommendedName>
</protein>
<reference evidence="4" key="1">
    <citation type="journal article" date="2020" name="Nature">
        <title>Giant virus diversity and host interactions through global metagenomics.</title>
        <authorList>
            <person name="Schulz F."/>
            <person name="Roux S."/>
            <person name="Paez-Espino D."/>
            <person name="Jungbluth S."/>
            <person name="Walsh D.A."/>
            <person name="Denef V.J."/>
            <person name="McMahon K.D."/>
            <person name="Konstantinidis K.T."/>
            <person name="Eloe-Fadrosh E.A."/>
            <person name="Kyrpides N.C."/>
            <person name="Woyke T."/>
        </authorList>
    </citation>
    <scope>NUCLEOTIDE SEQUENCE</scope>
    <source>
        <strain evidence="4">GVMAG-M-3300010158-13</strain>
    </source>
</reference>
<dbReference type="GO" id="GO:0008234">
    <property type="term" value="F:cysteine-type peptidase activity"/>
    <property type="evidence" value="ECO:0007669"/>
    <property type="project" value="InterPro"/>
</dbReference>
<dbReference type="GO" id="GO:0006508">
    <property type="term" value="P:proteolysis"/>
    <property type="evidence" value="ECO:0007669"/>
    <property type="project" value="UniProtKB-KW"/>
</dbReference>
<name>A0A6C0B818_9ZZZZ</name>
<dbReference type="Pfam" id="PF02902">
    <property type="entry name" value="Peptidase_C48"/>
    <property type="match status" value="1"/>
</dbReference>
<organism evidence="4">
    <name type="scientific">viral metagenome</name>
    <dbReference type="NCBI Taxonomy" id="1070528"/>
    <lineage>
        <taxon>unclassified sequences</taxon>
        <taxon>metagenomes</taxon>
        <taxon>organismal metagenomes</taxon>
    </lineage>
</organism>
<evidence type="ECO:0000259" key="3">
    <source>
        <dbReference type="PROSITE" id="PS50600"/>
    </source>
</evidence>
<evidence type="ECO:0000256" key="2">
    <source>
        <dbReference type="ARBA" id="ARBA00022801"/>
    </source>
</evidence>
<dbReference type="EMBL" id="MN739090">
    <property type="protein sequence ID" value="QHS87994.1"/>
    <property type="molecule type" value="Genomic_DNA"/>
</dbReference>
<dbReference type="SUPFAM" id="SSF54001">
    <property type="entry name" value="Cysteine proteinases"/>
    <property type="match status" value="1"/>
</dbReference>
<dbReference type="InterPro" id="IPR038765">
    <property type="entry name" value="Papain-like_cys_pep_sf"/>
</dbReference>
<accession>A0A6C0B818</accession>
<feature type="domain" description="Ubiquitin-like protease family profile" evidence="3">
    <location>
        <begin position="95"/>
        <end position="277"/>
    </location>
</feature>
<dbReference type="Gene3D" id="3.40.395.10">
    <property type="entry name" value="Adenoviral Proteinase, Chain A"/>
    <property type="match status" value="1"/>
</dbReference>
<dbReference type="PROSITE" id="PS50600">
    <property type="entry name" value="ULP_PROTEASE"/>
    <property type="match status" value="1"/>
</dbReference>
<dbReference type="InterPro" id="IPR003653">
    <property type="entry name" value="Peptidase_C48_C"/>
</dbReference>
<dbReference type="AlphaFoldDB" id="A0A6C0B818"/>
<sequence length="317" mass="37812">MPRKTYRPKKKNRRTKRIIKGGKSNKFKSMNCHPIVKGKSPIKGSCFTVETLMKIKSAYNKHHPTEQITINDPHLLWLELKKRFATCSQEDCWLEKIHDNDLKEQIDKMSFAPDHPEEWKKNPDEWLSNYDILEVLEQYEKTHDNFKFIGPTPMDFDSRPHKKDGKCVWEEMCGFSLDKLNPKIKKIGIVFNLDDHDEPGSHWVSLFIDLEDAFMFYFDSAGDDVTVEVKKFMDRVKDQWSKKYPLANMKIYKNHPFEHQKQNTECGMYSLFFIITLLTHQIEGKHYKTEQLIHKFLSERIPDKYVFDYRKVYFNSN</sequence>
<evidence type="ECO:0000256" key="1">
    <source>
        <dbReference type="ARBA" id="ARBA00022670"/>
    </source>
</evidence>
<keyword evidence="2" id="KW-0378">Hydrolase</keyword>
<proteinExistence type="predicted"/>
<evidence type="ECO:0000313" key="4">
    <source>
        <dbReference type="EMBL" id="QHS87994.1"/>
    </source>
</evidence>